<gene>
    <name evidence="2" type="ORF">G5I_09570</name>
</gene>
<organism evidence="3">
    <name type="scientific">Acromyrmex echinatior</name>
    <name type="common">Panamanian leafcutter ant</name>
    <name type="synonym">Acromyrmex octospinosus echinatior</name>
    <dbReference type="NCBI Taxonomy" id="103372"/>
    <lineage>
        <taxon>Eukaryota</taxon>
        <taxon>Metazoa</taxon>
        <taxon>Ecdysozoa</taxon>
        <taxon>Arthropoda</taxon>
        <taxon>Hexapoda</taxon>
        <taxon>Insecta</taxon>
        <taxon>Pterygota</taxon>
        <taxon>Neoptera</taxon>
        <taxon>Endopterygota</taxon>
        <taxon>Hymenoptera</taxon>
        <taxon>Apocrita</taxon>
        <taxon>Aculeata</taxon>
        <taxon>Formicoidea</taxon>
        <taxon>Formicidae</taxon>
        <taxon>Myrmicinae</taxon>
        <taxon>Acromyrmex</taxon>
    </lineage>
</organism>
<dbReference type="AlphaFoldDB" id="F4WUJ9"/>
<dbReference type="EMBL" id="GL888369">
    <property type="protein sequence ID" value="EGI62125.1"/>
    <property type="molecule type" value="Genomic_DNA"/>
</dbReference>
<reference evidence="2" key="1">
    <citation type="submission" date="2011-02" db="EMBL/GenBank/DDBJ databases">
        <title>The genome of the leaf-cutting ant Acromyrmex echinatior suggests key adaptations to social evolution and fungus farming.</title>
        <authorList>
            <person name="Nygaard S."/>
            <person name="Zhang G."/>
        </authorList>
    </citation>
    <scope>NUCLEOTIDE SEQUENCE</scope>
</reference>
<evidence type="ECO:0000313" key="2">
    <source>
        <dbReference type="EMBL" id="EGI62125.1"/>
    </source>
</evidence>
<feature type="region of interest" description="Disordered" evidence="1">
    <location>
        <begin position="166"/>
        <end position="189"/>
    </location>
</feature>
<proteinExistence type="predicted"/>
<name>F4WUJ9_ACREC</name>
<evidence type="ECO:0000256" key="1">
    <source>
        <dbReference type="SAM" id="MobiDB-lite"/>
    </source>
</evidence>
<evidence type="ECO:0000313" key="3">
    <source>
        <dbReference type="Proteomes" id="UP000007755"/>
    </source>
</evidence>
<dbReference type="Proteomes" id="UP000007755">
    <property type="component" value="Unassembled WGS sequence"/>
</dbReference>
<keyword evidence="3" id="KW-1185">Reference proteome</keyword>
<dbReference type="InParanoid" id="F4WUJ9"/>
<sequence>MGNLPPGRVTPARPFLHGLVGGTPGGLVLRDGFPSVGEDGAARTSVRRGIIRPSLPVRSRGRSDVFRGRGRGGPSSIVPGVSATASLPKRDTGRHKQRWSPRRLGSGRSAASVTRTVRGAAPGSATRSGALEVGGEGPSKLVSGLASHPLTGSKRLEASVPDVIFRGPVPYASSPGELGAPSPGFPGEG</sequence>
<accession>F4WUJ9</accession>
<feature type="region of interest" description="Disordered" evidence="1">
    <location>
        <begin position="59"/>
        <end position="138"/>
    </location>
</feature>
<protein>
    <submittedName>
        <fullName evidence="2">Uncharacterized protein</fullName>
    </submittedName>
</protein>
<feature type="compositionally biased region" description="Basic residues" evidence="1">
    <location>
        <begin position="92"/>
        <end position="101"/>
    </location>
</feature>